<dbReference type="GO" id="GO:1902600">
    <property type="term" value="P:proton transmembrane transport"/>
    <property type="evidence" value="ECO:0007669"/>
    <property type="project" value="InterPro"/>
</dbReference>
<accession>A0A6J4K5G2</accession>
<feature type="transmembrane region" description="Helical" evidence="7">
    <location>
        <begin position="97"/>
        <end position="118"/>
    </location>
</feature>
<feature type="transmembrane region" description="Helical" evidence="7">
    <location>
        <begin position="124"/>
        <end position="146"/>
    </location>
</feature>
<name>A0A6J4K5G2_9BACT</name>
<organism evidence="9">
    <name type="scientific">uncultured Armatimonadetes bacterium</name>
    <dbReference type="NCBI Taxonomy" id="157466"/>
    <lineage>
        <taxon>Bacteria</taxon>
        <taxon>Bacillati</taxon>
        <taxon>Armatimonadota</taxon>
        <taxon>environmental samples</taxon>
    </lineage>
</organism>
<sequence length="392" mass="39972">MPVLVVAASGDVSLVFIELGAAVVGLAVLARLANRWGFSAIPLYLLAGLAFGNGGLLPLDFSQDFVHVGAEIGVILLLFLLGLEYTGEELGANLRTGFPSGVVDFVLNFSPGLLLGLLLGWGPLAAFVLGGVTYISSSGVIAKVLGELGRMNHPETPAILAILVIEDLAMALYLPLVSVLLAGQGLVAGVVSVLVALATVAVVLFAAVRYGRAISRAVSHQSDEIILLTTFGLVLLVAGIAQRLQVSAAVGAFLVGIALSGTIAERAHRLFAPLRDLFAAVFFFFFGLQIDPATLPPVLPLAAGLGVVTAGTKLFTGWWAARRAGLDASAGLRAGAALVARGEFSIVIAGLGVAAGLTPRLGALSAAYVLLLAVLGPVLARAAKGPRAVPAP</sequence>
<feature type="transmembrane region" description="Helical" evidence="7">
    <location>
        <begin position="12"/>
        <end position="33"/>
    </location>
</feature>
<comment type="similarity">
    <text evidence="2">Belongs to the monovalent cation:proton antiporter 2 (CPA2) transporter (TC 2.A.37) family.</text>
</comment>
<feature type="transmembrane region" description="Helical" evidence="7">
    <location>
        <begin position="301"/>
        <end position="320"/>
    </location>
</feature>
<feature type="transmembrane region" description="Helical" evidence="7">
    <location>
        <begin position="361"/>
        <end position="380"/>
    </location>
</feature>
<evidence type="ECO:0000256" key="5">
    <source>
        <dbReference type="ARBA" id="ARBA00022989"/>
    </source>
</evidence>
<feature type="transmembrane region" description="Helical" evidence="7">
    <location>
        <begin position="246"/>
        <end position="264"/>
    </location>
</feature>
<protein>
    <submittedName>
        <fullName evidence="9">Transmembrane transport protein</fullName>
    </submittedName>
</protein>
<feature type="transmembrane region" description="Helical" evidence="7">
    <location>
        <begin position="222"/>
        <end position="240"/>
    </location>
</feature>
<feature type="domain" description="Cation/H+ exchanger transmembrane" evidence="8">
    <location>
        <begin position="26"/>
        <end position="379"/>
    </location>
</feature>
<dbReference type="Gene3D" id="1.20.1530.20">
    <property type="match status" value="1"/>
</dbReference>
<dbReference type="AlphaFoldDB" id="A0A6J4K5G2"/>
<keyword evidence="6 7" id="KW-0472">Membrane</keyword>
<feature type="transmembrane region" description="Helical" evidence="7">
    <location>
        <begin position="40"/>
        <end position="59"/>
    </location>
</feature>
<feature type="transmembrane region" description="Helical" evidence="7">
    <location>
        <begin position="187"/>
        <end position="210"/>
    </location>
</feature>
<evidence type="ECO:0000259" key="8">
    <source>
        <dbReference type="Pfam" id="PF00999"/>
    </source>
</evidence>
<dbReference type="Pfam" id="PF00999">
    <property type="entry name" value="Na_H_Exchanger"/>
    <property type="match status" value="1"/>
</dbReference>
<dbReference type="GO" id="GO:0015297">
    <property type="term" value="F:antiporter activity"/>
    <property type="evidence" value="ECO:0007669"/>
    <property type="project" value="InterPro"/>
</dbReference>
<reference evidence="9" key="1">
    <citation type="submission" date="2020-02" db="EMBL/GenBank/DDBJ databases">
        <authorList>
            <person name="Meier V. D."/>
        </authorList>
    </citation>
    <scope>NUCLEOTIDE SEQUENCE</scope>
    <source>
        <strain evidence="9">AVDCRST_MAG63</strain>
    </source>
</reference>
<feature type="transmembrane region" description="Helical" evidence="7">
    <location>
        <begin position="332"/>
        <end position="355"/>
    </location>
</feature>
<dbReference type="GO" id="GO:0016020">
    <property type="term" value="C:membrane"/>
    <property type="evidence" value="ECO:0007669"/>
    <property type="project" value="UniProtKB-SubCell"/>
</dbReference>
<evidence type="ECO:0000313" key="9">
    <source>
        <dbReference type="EMBL" id="CAA9296176.1"/>
    </source>
</evidence>
<dbReference type="InterPro" id="IPR038770">
    <property type="entry name" value="Na+/solute_symporter_sf"/>
</dbReference>
<evidence type="ECO:0000256" key="3">
    <source>
        <dbReference type="ARBA" id="ARBA00022448"/>
    </source>
</evidence>
<proteinExistence type="inferred from homology"/>
<keyword evidence="5 7" id="KW-1133">Transmembrane helix</keyword>
<dbReference type="PANTHER" id="PTHR42751">
    <property type="entry name" value="SODIUM/HYDROGEN EXCHANGER FAMILY/TRKA DOMAIN PROTEIN"/>
    <property type="match status" value="1"/>
</dbReference>
<gene>
    <name evidence="9" type="ORF">AVDCRST_MAG63-4816</name>
</gene>
<comment type="subcellular location">
    <subcellularLocation>
        <location evidence="1">Membrane</location>
        <topology evidence="1">Multi-pass membrane protein</topology>
    </subcellularLocation>
</comment>
<feature type="transmembrane region" description="Helical" evidence="7">
    <location>
        <begin position="158"/>
        <end position="181"/>
    </location>
</feature>
<keyword evidence="3" id="KW-0813">Transport</keyword>
<evidence type="ECO:0000256" key="4">
    <source>
        <dbReference type="ARBA" id="ARBA00022692"/>
    </source>
</evidence>
<feature type="transmembrane region" description="Helical" evidence="7">
    <location>
        <begin position="276"/>
        <end position="295"/>
    </location>
</feature>
<dbReference type="EMBL" id="CADCTO010000672">
    <property type="protein sequence ID" value="CAA9296176.1"/>
    <property type="molecule type" value="Genomic_DNA"/>
</dbReference>
<dbReference type="PANTHER" id="PTHR42751:SF6">
    <property type="entry name" value="CONSERVED INTEGRAL MEMBRANE TRANSPORT PROTEIN-RELATED"/>
    <property type="match status" value="1"/>
</dbReference>
<evidence type="ECO:0000256" key="2">
    <source>
        <dbReference type="ARBA" id="ARBA00005551"/>
    </source>
</evidence>
<evidence type="ECO:0000256" key="7">
    <source>
        <dbReference type="SAM" id="Phobius"/>
    </source>
</evidence>
<feature type="transmembrane region" description="Helical" evidence="7">
    <location>
        <begin position="65"/>
        <end position="85"/>
    </location>
</feature>
<dbReference type="InterPro" id="IPR006153">
    <property type="entry name" value="Cation/H_exchanger_TM"/>
</dbReference>
<evidence type="ECO:0000256" key="6">
    <source>
        <dbReference type="ARBA" id="ARBA00023136"/>
    </source>
</evidence>
<evidence type="ECO:0000256" key="1">
    <source>
        <dbReference type="ARBA" id="ARBA00004141"/>
    </source>
</evidence>
<keyword evidence="4 7" id="KW-0812">Transmembrane</keyword>